<comment type="caution">
    <text evidence="2">The sequence shown here is derived from an EMBL/GenBank/DDBJ whole genome shotgun (WGS) entry which is preliminary data.</text>
</comment>
<organism evidence="2 3">
    <name type="scientific">Coprinellus micaceus</name>
    <name type="common">Glistening ink-cap mushroom</name>
    <name type="synonym">Coprinus micaceus</name>
    <dbReference type="NCBI Taxonomy" id="71717"/>
    <lineage>
        <taxon>Eukaryota</taxon>
        <taxon>Fungi</taxon>
        <taxon>Dikarya</taxon>
        <taxon>Basidiomycota</taxon>
        <taxon>Agaricomycotina</taxon>
        <taxon>Agaricomycetes</taxon>
        <taxon>Agaricomycetidae</taxon>
        <taxon>Agaricales</taxon>
        <taxon>Agaricineae</taxon>
        <taxon>Psathyrellaceae</taxon>
        <taxon>Coprinellus</taxon>
    </lineage>
</organism>
<evidence type="ECO:0000313" key="2">
    <source>
        <dbReference type="EMBL" id="TEB28428.1"/>
    </source>
</evidence>
<reference evidence="2 3" key="1">
    <citation type="journal article" date="2019" name="Nat. Ecol. Evol.">
        <title>Megaphylogeny resolves global patterns of mushroom evolution.</title>
        <authorList>
            <person name="Varga T."/>
            <person name="Krizsan K."/>
            <person name="Foldi C."/>
            <person name="Dima B."/>
            <person name="Sanchez-Garcia M."/>
            <person name="Sanchez-Ramirez S."/>
            <person name="Szollosi G.J."/>
            <person name="Szarkandi J.G."/>
            <person name="Papp V."/>
            <person name="Albert L."/>
            <person name="Andreopoulos W."/>
            <person name="Angelini C."/>
            <person name="Antonin V."/>
            <person name="Barry K.W."/>
            <person name="Bougher N.L."/>
            <person name="Buchanan P."/>
            <person name="Buyck B."/>
            <person name="Bense V."/>
            <person name="Catcheside P."/>
            <person name="Chovatia M."/>
            <person name="Cooper J."/>
            <person name="Damon W."/>
            <person name="Desjardin D."/>
            <person name="Finy P."/>
            <person name="Geml J."/>
            <person name="Haridas S."/>
            <person name="Hughes K."/>
            <person name="Justo A."/>
            <person name="Karasinski D."/>
            <person name="Kautmanova I."/>
            <person name="Kiss B."/>
            <person name="Kocsube S."/>
            <person name="Kotiranta H."/>
            <person name="LaButti K.M."/>
            <person name="Lechner B.E."/>
            <person name="Liimatainen K."/>
            <person name="Lipzen A."/>
            <person name="Lukacs Z."/>
            <person name="Mihaltcheva S."/>
            <person name="Morgado L.N."/>
            <person name="Niskanen T."/>
            <person name="Noordeloos M.E."/>
            <person name="Ohm R.A."/>
            <person name="Ortiz-Santana B."/>
            <person name="Ovrebo C."/>
            <person name="Racz N."/>
            <person name="Riley R."/>
            <person name="Savchenko A."/>
            <person name="Shiryaev A."/>
            <person name="Soop K."/>
            <person name="Spirin V."/>
            <person name="Szebenyi C."/>
            <person name="Tomsovsky M."/>
            <person name="Tulloss R.E."/>
            <person name="Uehling J."/>
            <person name="Grigoriev I.V."/>
            <person name="Vagvolgyi C."/>
            <person name="Papp T."/>
            <person name="Martin F.M."/>
            <person name="Miettinen O."/>
            <person name="Hibbett D.S."/>
            <person name="Nagy L.G."/>
        </authorList>
    </citation>
    <scope>NUCLEOTIDE SEQUENCE [LARGE SCALE GENOMIC DNA]</scope>
    <source>
        <strain evidence="2 3">FP101781</strain>
    </source>
</reference>
<feature type="region of interest" description="Disordered" evidence="1">
    <location>
        <begin position="32"/>
        <end position="51"/>
    </location>
</feature>
<keyword evidence="3" id="KW-1185">Reference proteome</keyword>
<dbReference type="EMBL" id="QPFP01000032">
    <property type="protein sequence ID" value="TEB28428.1"/>
    <property type="molecule type" value="Genomic_DNA"/>
</dbReference>
<gene>
    <name evidence="2" type="ORF">FA13DRAFT_1735582</name>
</gene>
<name>A0A4Y7T3D0_COPMI</name>
<accession>A0A4Y7T3D0</accession>
<sequence length="51" mass="5768">MAFDWPSLLGRRYGILKLFLPPSGPKHRALIYNEPAGNEDLQATQPSRSTR</sequence>
<evidence type="ECO:0000256" key="1">
    <source>
        <dbReference type="SAM" id="MobiDB-lite"/>
    </source>
</evidence>
<feature type="compositionally biased region" description="Polar residues" evidence="1">
    <location>
        <begin position="41"/>
        <end position="51"/>
    </location>
</feature>
<proteinExistence type="predicted"/>
<evidence type="ECO:0000313" key="3">
    <source>
        <dbReference type="Proteomes" id="UP000298030"/>
    </source>
</evidence>
<protein>
    <submittedName>
        <fullName evidence="2">Uncharacterized protein</fullName>
    </submittedName>
</protein>
<dbReference type="AlphaFoldDB" id="A0A4Y7T3D0"/>
<dbReference type="Proteomes" id="UP000298030">
    <property type="component" value="Unassembled WGS sequence"/>
</dbReference>